<evidence type="ECO:0000313" key="2">
    <source>
        <dbReference type="EMBL" id="PWK53616.1"/>
    </source>
</evidence>
<dbReference type="SUPFAM" id="SSF51695">
    <property type="entry name" value="PLC-like phosphodiesterases"/>
    <property type="match status" value="1"/>
</dbReference>
<accession>A0A316G0X3</accession>
<evidence type="ECO:0000313" key="3">
    <source>
        <dbReference type="Proteomes" id="UP000245790"/>
    </source>
</evidence>
<organism evidence="2 3">
    <name type="scientific">Pleionea mediterranea</name>
    <dbReference type="NCBI Taxonomy" id="523701"/>
    <lineage>
        <taxon>Bacteria</taxon>
        <taxon>Pseudomonadati</taxon>
        <taxon>Pseudomonadota</taxon>
        <taxon>Gammaproteobacteria</taxon>
        <taxon>Oceanospirillales</taxon>
        <taxon>Pleioneaceae</taxon>
        <taxon>Pleionea</taxon>
    </lineage>
</organism>
<dbReference type="GO" id="GO:0008081">
    <property type="term" value="F:phosphoric diester hydrolase activity"/>
    <property type="evidence" value="ECO:0007669"/>
    <property type="project" value="InterPro"/>
</dbReference>
<keyword evidence="3" id="KW-1185">Reference proteome</keyword>
<reference evidence="2 3" key="1">
    <citation type="submission" date="2018-05" db="EMBL/GenBank/DDBJ databases">
        <title>Genomic Encyclopedia of Type Strains, Phase IV (KMG-IV): sequencing the most valuable type-strain genomes for metagenomic binning, comparative biology and taxonomic classification.</title>
        <authorList>
            <person name="Goeker M."/>
        </authorList>
    </citation>
    <scope>NUCLEOTIDE SEQUENCE [LARGE SCALE GENOMIC DNA]</scope>
    <source>
        <strain evidence="2 3">DSM 25350</strain>
    </source>
</reference>
<dbReference type="EMBL" id="QGGU01000002">
    <property type="protein sequence ID" value="PWK53616.1"/>
    <property type="molecule type" value="Genomic_DNA"/>
</dbReference>
<dbReference type="Gene3D" id="3.20.20.190">
    <property type="entry name" value="Phosphatidylinositol (PI) phosphodiesterase"/>
    <property type="match status" value="1"/>
</dbReference>
<feature type="domain" description="GP-PDE" evidence="1">
    <location>
        <begin position="11"/>
        <end position="246"/>
    </location>
</feature>
<evidence type="ECO:0000259" key="1">
    <source>
        <dbReference type="PROSITE" id="PS51704"/>
    </source>
</evidence>
<dbReference type="GO" id="GO:0006629">
    <property type="term" value="P:lipid metabolic process"/>
    <property type="evidence" value="ECO:0007669"/>
    <property type="project" value="InterPro"/>
</dbReference>
<dbReference type="OrthoDB" id="9795622at2"/>
<dbReference type="PANTHER" id="PTHR46211">
    <property type="entry name" value="GLYCEROPHOSPHORYL DIESTER PHOSPHODIESTERASE"/>
    <property type="match status" value="1"/>
</dbReference>
<dbReference type="Pfam" id="PF03009">
    <property type="entry name" value="GDPD"/>
    <property type="match status" value="1"/>
</dbReference>
<dbReference type="PROSITE" id="PS51704">
    <property type="entry name" value="GP_PDE"/>
    <property type="match status" value="1"/>
</dbReference>
<name>A0A316G0X3_9GAMM</name>
<dbReference type="InterPro" id="IPR030395">
    <property type="entry name" value="GP_PDE_dom"/>
</dbReference>
<gene>
    <name evidence="2" type="ORF">C8D97_1024</name>
</gene>
<dbReference type="AlphaFoldDB" id="A0A316G0X3"/>
<dbReference type="Proteomes" id="UP000245790">
    <property type="component" value="Unassembled WGS sequence"/>
</dbReference>
<dbReference type="RefSeq" id="WP_109761692.1">
    <property type="nucleotide sequence ID" value="NZ_QGGU01000002.1"/>
</dbReference>
<proteinExistence type="predicted"/>
<protein>
    <submittedName>
        <fullName evidence="2">Glycerophosphoryl diester phosphodiesterase</fullName>
    </submittedName>
</protein>
<dbReference type="InterPro" id="IPR017946">
    <property type="entry name" value="PLC-like_Pdiesterase_TIM-brl"/>
</dbReference>
<sequence length="246" mass="27559">MALSLHFTDFPPIITHRGLSAVAPENTMAAFNAAHQNGFRWIETDVRLSADRIPMIFHDATLDRTTDHHGDFCNYPYSVLSKMNAGSWFSSNFANEYIPSLNQLLDFALQKSMGINIEIKPNLDEDSLTVDCISQLIAERASNPDILFSSFSVESLQHCQALLPRIPRALVVNEIDSHSPLEIVQLTESLGCTSLHIHHSLIYSELIQQCYYSPFDLMCYTVNDLDTAKKCWQAGCASIFSDNGLL</sequence>
<dbReference type="PANTHER" id="PTHR46211:SF1">
    <property type="entry name" value="GLYCEROPHOSPHODIESTER PHOSPHODIESTERASE, CYTOPLASMIC"/>
    <property type="match status" value="1"/>
</dbReference>
<comment type="caution">
    <text evidence="2">The sequence shown here is derived from an EMBL/GenBank/DDBJ whole genome shotgun (WGS) entry which is preliminary data.</text>
</comment>